<sequence length="73" mass="8427">MDGPEWARPPEILNMLLNMETCFEHMEMNFRAARIAAERRASLVQYHTDEEVRGVMRAMHVQVSDVHDGLKSA</sequence>
<proteinExistence type="predicted"/>
<feature type="non-terminal residue" evidence="1">
    <location>
        <position position="73"/>
    </location>
</feature>
<comment type="caution">
    <text evidence="1">The sequence shown here is derived from an EMBL/GenBank/DDBJ whole genome shotgun (WGS) entry which is preliminary data.</text>
</comment>
<dbReference type="Proteomes" id="UP000054653">
    <property type="component" value="Unassembled WGS sequence"/>
</dbReference>
<evidence type="ECO:0000313" key="1">
    <source>
        <dbReference type="EMBL" id="KRY21643.1"/>
    </source>
</evidence>
<dbReference type="AlphaFoldDB" id="A0A0V1A9W5"/>
<accession>A0A0V1A9W5</accession>
<gene>
    <name evidence="1" type="ORF">T03_15860</name>
</gene>
<organism evidence="1 2">
    <name type="scientific">Trichinella britovi</name>
    <name type="common">Parasitic roundworm</name>
    <dbReference type="NCBI Taxonomy" id="45882"/>
    <lineage>
        <taxon>Eukaryota</taxon>
        <taxon>Metazoa</taxon>
        <taxon>Ecdysozoa</taxon>
        <taxon>Nematoda</taxon>
        <taxon>Enoplea</taxon>
        <taxon>Dorylaimia</taxon>
        <taxon>Trichinellida</taxon>
        <taxon>Trichinellidae</taxon>
        <taxon>Trichinella</taxon>
    </lineage>
</organism>
<keyword evidence="2" id="KW-1185">Reference proteome</keyword>
<protein>
    <submittedName>
        <fullName evidence="1">Uncharacterized protein</fullName>
    </submittedName>
</protein>
<dbReference type="STRING" id="45882.A0A0V1A9W5"/>
<evidence type="ECO:0000313" key="2">
    <source>
        <dbReference type="Proteomes" id="UP000054653"/>
    </source>
</evidence>
<name>A0A0V1A9W5_TRIBR</name>
<reference evidence="1 2" key="1">
    <citation type="submission" date="2015-01" db="EMBL/GenBank/DDBJ databases">
        <title>Evolution of Trichinella species and genotypes.</title>
        <authorList>
            <person name="Korhonen P.K."/>
            <person name="Edoardo P."/>
            <person name="Giuseppe L.R."/>
            <person name="Gasser R.B."/>
        </authorList>
    </citation>
    <scope>NUCLEOTIDE SEQUENCE [LARGE SCALE GENOMIC DNA]</scope>
    <source>
        <strain evidence="1">ISS120</strain>
    </source>
</reference>
<dbReference type="EMBL" id="JYDI01003441">
    <property type="protein sequence ID" value="KRY21643.1"/>
    <property type="molecule type" value="Genomic_DNA"/>
</dbReference>